<reference evidence="2 3" key="1">
    <citation type="journal article" date="2024" name="Nat. Commun.">
        <title>Phylogenomics reveals the evolutionary origins of lichenization in chlorophyte algae.</title>
        <authorList>
            <person name="Puginier C."/>
            <person name="Libourel C."/>
            <person name="Otte J."/>
            <person name="Skaloud P."/>
            <person name="Haon M."/>
            <person name="Grisel S."/>
            <person name="Petersen M."/>
            <person name="Berrin J.G."/>
            <person name="Delaux P.M."/>
            <person name="Dal Grande F."/>
            <person name="Keller J."/>
        </authorList>
    </citation>
    <scope>NUCLEOTIDE SEQUENCE [LARGE SCALE GENOMIC DNA]</scope>
    <source>
        <strain evidence="2 3">SAG 216-7</strain>
    </source>
</reference>
<proteinExistence type="predicted"/>
<accession>A0ABR2YI06</accession>
<feature type="region of interest" description="Disordered" evidence="1">
    <location>
        <begin position="108"/>
        <end position="132"/>
    </location>
</feature>
<feature type="region of interest" description="Disordered" evidence="1">
    <location>
        <begin position="25"/>
        <end position="60"/>
    </location>
</feature>
<gene>
    <name evidence="2" type="ORF">WJX75_003601</name>
</gene>
<keyword evidence="3" id="KW-1185">Reference proteome</keyword>
<dbReference type="EMBL" id="JALJOT010000011">
    <property type="protein sequence ID" value="KAK9905633.1"/>
    <property type="molecule type" value="Genomic_DNA"/>
</dbReference>
<organism evidence="2 3">
    <name type="scientific">Coccomyxa subellipsoidea</name>
    <dbReference type="NCBI Taxonomy" id="248742"/>
    <lineage>
        <taxon>Eukaryota</taxon>
        <taxon>Viridiplantae</taxon>
        <taxon>Chlorophyta</taxon>
        <taxon>core chlorophytes</taxon>
        <taxon>Trebouxiophyceae</taxon>
        <taxon>Trebouxiophyceae incertae sedis</taxon>
        <taxon>Coccomyxaceae</taxon>
        <taxon>Coccomyxa</taxon>
    </lineage>
</organism>
<comment type="caution">
    <text evidence="2">The sequence shown here is derived from an EMBL/GenBank/DDBJ whole genome shotgun (WGS) entry which is preliminary data.</text>
</comment>
<name>A0ABR2YI06_9CHLO</name>
<dbReference type="Proteomes" id="UP001491310">
    <property type="component" value="Unassembled WGS sequence"/>
</dbReference>
<evidence type="ECO:0000313" key="2">
    <source>
        <dbReference type="EMBL" id="KAK9905633.1"/>
    </source>
</evidence>
<protein>
    <submittedName>
        <fullName evidence="2">Uncharacterized protein</fullName>
    </submittedName>
</protein>
<evidence type="ECO:0000313" key="3">
    <source>
        <dbReference type="Proteomes" id="UP001491310"/>
    </source>
</evidence>
<sequence>MADASEQGNGVTGFILAPGTQQWSQAGQLGWGHGMAGHQPQQQQQQPDWMQPGAPSYPVEMQTAIPDLPQTPLFNQNGITAPFRMAPAWNPRAQAPWVPVAEMEHASSRASCRSSGHGPLQYPEELRHAGRE</sequence>
<evidence type="ECO:0000256" key="1">
    <source>
        <dbReference type="SAM" id="MobiDB-lite"/>
    </source>
</evidence>